<accession>A0AA40C285</accession>
<dbReference type="SUPFAM" id="SSF47661">
    <property type="entry name" value="t-snare proteins"/>
    <property type="match status" value="1"/>
</dbReference>
<comment type="caution">
    <text evidence="9">The sequence shown here is derived from an EMBL/GenBank/DDBJ whole genome shotgun (WGS) entry which is preliminary data.</text>
</comment>
<dbReference type="Proteomes" id="UP001175000">
    <property type="component" value="Unassembled WGS sequence"/>
</dbReference>
<dbReference type="CDD" id="cd15849">
    <property type="entry name" value="SNARE_Sso1"/>
    <property type="match status" value="1"/>
</dbReference>
<evidence type="ECO:0000259" key="8">
    <source>
        <dbReference type="PROSITE" id="PS50192"/>
    </source>
</evidence>
<dbReference type="GO" id="GO:0048278">
    <property type="term" value="P:vesicle docking"/>
    <property type="evidence" value="ECO:0007669"/>
    <property type="project" value="TreeGrafter"/>
</dbReference>
<dbReference type="GO" id="GO:0006886">
    <property type="term" value="P:intracellular protein transport"/>
    <property type="evidence" value="ECO:0007669"/>
    <property type="project" value="TreeGrafter"/>
</dbReference>
<dbReference type="SMART" id="SM00397">
    <property type="entry name" value="t_SNARE"/>
    <property type="match status" value="1"/>
</dbReference>
<dbReference type="Pfam" id="PF00804">
    <property type="entry name" value="Syntaxin"/>
    <property type="match status" value="1"/>
</dbReference>
<dbReference type="SMART" id="SM00503">
    <property type="entry name" value="SynN"/>
    <property type="match status" value="1"/>
</dbReference>
<evidence type="ECO:0000256" key="2">
    <source>
        <dbReference type="ARBA" id="ARBA00009063"/>
    </source>
</evidence>
<dbReference type="InterPro" id="IPR006011">
    <property type="entry name" value="Syntaxin_N"/>
</dbReference>
<dbReference type="InterPro" id="IPR045242">
    <property type="entry name" value="Syntaxin"/>
</dbReference>
<proteinExistence type="inferred from homology"/>
<dbReference type="Pfam" id="PF05739">
    <property type="entry name" value="SNARE"/>
    <property type="match status" value="1"/>
</dbReference>
<dbReference type="Gene3D" id="1.20.5.110">
    <property type="match status" value="1"/>
</dbReference>
<keyword evidence="4 7" id="KW-1133">Transmembrane helix</keyword>
<evidence type="ECO:0000313" key="10">
    <source>
        <dbReference type="Proteomes" id="UP001175000"/>
    </source>
</evidence>
<keyword evidence="5 7" id="KW-0472">Membrane</keyword>
<dbReference type="GO" id="GO:0006887">
    <property type="term" value="P:exocytosis"/>
    <property type="evidence" value="ECO:0007669"/>
    <property type="project" value="TreeGrafter"/>
</dbReference>
<dbReference type="PROSITE" id="PS50192">
    <property type="entry name" value="T_SNARE"/>
    <property type="match status" value="1"/>
</dbReference>
<evidence type="ECO:0000256" key="4">
    <source>
        <dbReference type="ARBA" id="ARBA00022989"/>
    </source>
</evidence>
<dbReference type="GO" id="GO:0005484">
    <property type="term" value="F:SNAP receptor activity"/>
    <property type="evidence" value="ECO:0007669"/>
    <property type="project" value="TreeGrafter"/>
</dbReference>
<dbReference type="GO" id="GO:0000149">
    <property type="term" value="F:SNARE binding"/>
    <property type="evidence" value="ECO:0007669"/>
    <property type="project" value="TreeGrafter"/>
</dbReference>
<protein>
    <submittedName>
        <fullName evidence="9">t-SNARE</fullName>
    </submittedName>
</protein>
<dbReference type="AlphaFoldDB" id="A0AA40C285"/>
<organism evidence="9 10">
    <name type="scientific">Immersiella caudata</name>
    <dbReference type="NCBI Taxonomy" id="314043"/>
    <lineage>
        <taxon>Eukaryota</taxon>
        <taxon>Fungi</taxon>
        <taxon>Dikarya</taxon>
        <taxon>Ascomycota</taxon>
        <taxon>Pezizomycotina</taxon>
        <taxon>Sordariomycetes</taxon>
        <taxon>Sordariomycetidae</taxon>
        <taxon>Sordariales</taxon>
        <taxon>Lasiosphaeriaceae</taxon>
        <taxon>Immersiella</taxon>
    </lineage>
</organism>
<evidence type="ECO:0000256" key="6">
    <source>
        <dbReference type="SAM" id="MobiDB-lite"/>
    </source>
</evidence>
<keyword evidence="10" id="KW-1185">Reference proteome</keyword>
<dbReference type="InterPro" id="IPR000727">
    <property type="entry name" value="T_SNARE_dom"/>
</dbReference>
<evidence type="ECO:0000256" key="3">
    <source>
        <dbReference type="ARBA" id="ARBA00022692"/>
    </source>
</evidence>
<evidence type="ECO:0000256" key="1">
    <source>
        <dbReference type="ARBA" id="ARBA00004211"/>
    </source>
</evidence>
<reference evidence="9" key="1">
    <citation type="submission" date="2023-06" db="EMBL/GenBank/DDBJ databases">
        <title>Genome-scale phylogeny and comparative genomics of the fungal order Sordariales.</title>
        <authorList>
            <consortium name="Lawrence Berkeley National Laboratory"/>
            <person name="Hensen N."/>
            <person name="Bonometti L."/>
            <person name="Westerberg I."/>
            <person name="Brannstrom I.O."/>
            <person name="Guillou S."/>
            <person name="Cros-Aarteil S."/>
            <person name="Calhoun S."/>
            <person name="Haridas S."/>
            <person name="Kuo A."/>
            <person name="Mondo S."/>
            <person name="Pangilinan J."/>
            <person name="Riley R."/>
            <person name="Labutti K."/>
            <person name="Andreopoulos B."/>
            <person name="Lipzen A."/>
            <person name="Chen C."/>
            <person name="Yanf M."/>
            <person name="Daum C."/>
            <person name="Ng V."/>
            <person name="Clum A."/>
            <person name="Steindorff A."/>
            <person name="Ohm R."/>
            <person name="Martin F."/>
            <person name="Silar P."/>
            <person name="Natvig D."/>
            <person name="Lalanne C."/>
            <person name="Gautier V."/>
            <person name="Ament-Velasquez S.L."/>
            <person name="Kruys A."/>
            <person name="Hutchinson M.I."/>
            <person name="Powell A.J."/>
            <person name="Barry K."/>
            <person name="Miller A.N."/>
            <person name="Grigoriev I.V."/>
            <person name="Debuchy R."/>
            <person name="Gladieux P."/>
            <person name="Thoren M.H."/>
            <person name="Johannesson H."/>
        </authorList>
    </citation>
    <scope>NUCLEOTIDE SEQUENCE</scope>
    <source>
        <strain evidence="9">CBS 606.72</strain>
    </source>
</reference>
<comment type="similarity">
    <text evidence="2">Belongs to the syntaxin family.</text>
</comment>
<dbReference type="EMBL" id="JAULSU010000003">
    <property type="protein sequence ID" value="KAK0622671.1"/>
    <property type="molecule type" value="Genomic_DNA"/>
</dbReference>
<dbReference type="GO" id="GO:0005886">
    <property type="term" value="C:plasma membrane"/>
    <property type="evidence" value="ECO:0007669"/>
    <property type="project" value="TreeGrafter"/>
</dbReference>
<dbReference type="GO" id="GO:0012505">
    <property type="term" value="C:endomembrane system"/>
    <property type="evidence" value="ECO:0007669"/>
    <property type="project" value="TreeGrafter"/>
</dbReference>
<dbReference type="GO" id="GO:0006906">
    <property type="term" value="P:vesicle fusion"/>
    <property type="evidence" value="ECO:0007669"/>
    <property type="project" value="TreeGrafter"/>
</dbReference>
<feature type="domain" description="T-SNARE coiled-coil homology" evidence="8">
    <location>
        <begin position="194"/>
        <end position="256"/>
    </location>
</feature>
<dbReference type="PANTHER" id="PTHR19957">
    <property type="entry name" value="SYNTAXIN"/>
    <property type="match status" value="1"/>
</dbReference>
<gene>
    <name evidence="9" type="ORF">B0T14DRAFT_151441</name>
</gene>
<name>A0AA40C285_9PEZI</name>
<dbReference type="GO" id="GO:0031201">
    <property type="term" value="C:SNARE complex"/>
    <property type="evidence" value="ECO:0007669"/>
    <property type="project" value="TreeGrafter"/>
</dbReference>
<dbReference type="PANTHER" id="PTHR19957:SF307">
    <property type="entry name" value="PROTEIN SSO1-RELATED"/>
    <property type="match status" value="1"/>
</dbReference>
<dbReference type="Gene3D" id="1.20.58.70">
    <property type="match status" value="1"/>
</dbReference>
<keyword evidence="3 7" id="KW-0812">Transmembrane</keyword>
<sequence>MSYQTNYPTEGHEMQTHSQGGHSALELSDFLARVDNTRIEIRNLAADIQHISNLQQRTLSTTNPNSQAQHQLDQVLALTQQKSATIREQIQSLKHDTENTPDSGFGNSAFRRKKGQVESLTADFKREVQNLLHERQNYDSLCRDQIARQYRIANPSATEEEAQSAADRNLYEDGIFQAALRTNNAKTGQASAALGAVRARQNEMQKVEQSLAELAQLFQDLDTLVVQDGVVIQRIEEQTRQADEDLTKGIGEITVAQRSVLRRRKMKWICFGVVVAIVVLLGLGIGLWQAWLHGAIKF</sequence>
<feature type="region of interest" description="Disordered" evidence="6">
    <location>
        <begin position="1"/>
        <end position="21"/>
    </location>
</feature>
<comment type="subcellular location">
    <subcellularLocation>
        <location evidence="1">Membrane</location>
        <topology evidence="1">Single-pass type IV membrane protein</topology>
    </subcellularLocation>
</comment>
<evidence type="ECO:0000256" key="7">
    <source>
        <dbReference type="SAM" id="Phobius"/>
    </source>
</evidence>
<evidence type="ECO:0000313" key="9">
    <source>
        <dbReference type="EMBL" id="KAK0622671.1"/>
    </source>
</evidence>
<evidence type="ECO:0000256" key="5">
    <source>
        <dbReference type="ARBA" id="ARBA00023136"/>
    </source>
</evidence>
<dbReference type="InterPro" id="IPR010989">
    <property type="entry name" value="SNARE"/>
</dbReference>
<feature type="transmembrane region" description="Helical" evidence="7">
    <location>
        <begin position="268"/>
        <end position="291"/>
    </location>
</feature>